<feature type="compositionally biased region" description="Polar residues" evidence="1">
    <location>
        <begin position="265"/>
        <end position="274"/>
    </location>
</feature>
<gene>
    <name evidence="3" type="ORF">L203_100447</name>
</gene>
<dbReference type="KEGG" id="cdep:91084663"/>
<accession>A0AAJ8JN27</accession>
<feature type="compositionally biased region" description="Polar residues" evidence="1">
    <location>
        <begin position="1036"/>
        <end position="1054"/>
    </location>
</feature>
<feature type="region of interest" description="Disordered" evidence="1">
    <location>
        <begin position="365"/>
        <end position="487"/>
    </location>
</feature>
<protein>
    <recommendedName>
        <fullName evidence="2">PH domain-containing protein</fullName>
    </recommendedName>
</protein>
<dbReference type="Gene3D" id="2.30.29.30">
    <property type="entry name" value="Pleckstrin-homology domain (PH domain)/Phosphotyrosine-binding domain (PTB)"/>
    <property type="match status" value="2"/>
</dbReference>
<dbReference type="Proteomes" id="UP000094043">
    <property type="component" value="Chromosome 1"/>
</dbReference>
<name>A0AAJ8JN27_9TREE</name>
<dbReference type="GeneID" id="91084663"/>
<evidence type="ECO:0000313" key="3">
    <source>
        <dbReference type="EMBL" id="WVN85302.1"/>
    </source>
</evidence>
<feature type="region of interest" description="Disordered" evidence="1">
    <location>
        <begin position="1191"/>
        <end position="1238"/>
    </location>
</feature>
<feature type="compositionally biased region" description="Polar residues" evidence="1">
    <location>
        <begin position="662"/>
        <end position="680"/>
    </location>
</feature>
<feature type="domain" description="PH" evidence="2">
    <location>
        <begin position="891"/>
        <end position="1175"/>
    </location>
</feature>
<dbReference type="SMART" id="SM00233">
    <property type="entry name" value="PH"/>
    <property type="match status" value="1"/>
</dbReference>
<feature type="compositionally biased region" description="Low complexity" evidence="1">
    <location>
        <begin position="1200"/>
        <end position="1213"/>
    </location>
</feature>
<organism evidence="3 4">
    <name type="scientific">Cryptococcus depauperatus CBS 7841</name>
    <dbReference type="NCBI Taxonomy" id="1295531"/>
    <lineage>
        <taxon>Eukaryota</taxon>
        <taxon>Fungi</taxon>
        <taxon>Dikarya</taxon>
        <taxon>Basidiomycota</taxon>
        <taxon>Agaricomycotina</taxon>
        <taxon>Tremellomycetes</taxon>
        <taxon>Tremellales</taxon>
        <taxon>Cryptococcaceae</taxon>
        <taxon>Cryptococcus</taxon>
    </lineage>
</organism>
<reference evidence="3" key="3">
    <citation type="submission" date="2024-01" db="EMBL/GenBank/DDBJ databases">
        <authorList>
            <person name="Coelho M.A."/>
            <person name="David-Palma M."/>
            <person name="Shea T."/>
            <person name="Sun S."/>
            <person name="Cuomo C.A."/>
            <person name="Heitman J."/>
        </authorList>
    </citation>
    <scope>NUCLEOTIDE SEQUENCE</scope>
    <source>
        <strain evidence="3">CBS 7841</strain>
    </source>
</reference>
<dbReference type="InterPro" id="IPR011993">
    <property type="entry name" value="PH-like_dom_sf"/>
</dbReference>
<reference evidence="3" key="2">
    <citation type="journal article" date="2022" name="Elife">
        <title>Obligate sexual reproduction of a homothallic fungus closely related to the Cryptococcus pathogenic species complex.</title>
        <authorList>
            <person name="Passer A.R."/>
            <person name="Clancey S.A."/>
            <person name="Shea T."/>
            <person name="David-Palma M."/>
            <person name="Averette A.F."/>
            <person name="Boekhout T."/>
            <person name="Porcel B.M."/>
            <person name="Nowrousian M."/>
            <person name="Cuomo C.A."/>
            <person name="Sun S."/>
            <person name="Heitman J."/>
            <person name="Coelho M.A."/>
        </authorList>
    </citation>
    <scope>NUCLEOTIDE SEQUENCE</scope>
    <source>
        <strain evidence="3">CBS 7841</strain>
    </source>
</reference>
<dbReference type="EMBL" id="CP143784">
    <property type="protein sequence ID" value="WVN85302.1"/>
    <property type="molecule type" value="Genomic_DNA"/>
</dbReference>
<feature type="region of interest" description="Disordered" evidence="1">
    <location>
        <begin position="972"/>
        <end position="999"/>
    </location>
</feature>
<feature type="region of interest" description="Disordered" evidence="1">
    <location>
        <begin position="622"/>
        <end position="711"/>
    </location>
</feature>
<dbReference type="PANTHER" id="PTHR37283:SF1">
    <property type="entry name" value="PH DOMAIN-CONTAINING PROTEIN YHR131C"/>
    <property type="match status" value="1"/>
</dbReference>
<proteinExistence type="predicted"/>
<evidence type="ECO:0000313" key="4">
    <source>
        <dbReference type="Proteomes" id="UP000094043"/>
    </source>
</evidence>
<dbReference type="RefSeq" id="XP_066066003.1">
    <property type="nucleotide sequence ID" value="XM_066209906.1"/>
</dbReference>
<evidence type="ECO:0000256" key="1">
    <source>
        <dbReference type="SAM" id="MobiDB-lite"/>
    </source>
</evidence>
<feature type="region of interest" description="Disordered" evidence="1">
    <location>
        <begin position="1026"/>
        <end position="1057"/>
    </location>
</feature>
<feature type="compositionally biased region" description="Polar residues" evidence="1">
    <location>
        <begin position="1"/>
        <end position="18"/>
    </location>
</feature>
<reference evidence="3" key="1">
    <citation type="submission" date="2016-06" db="EMBL/GenBank/DDBJ databases">
        <authorList>
            <person name="Cuomo C."/>
            <person name="Litvintseva A."/>
            <person name="Heitman J."/>
            <person name="Chen Y."/>
            <person name="Sun S."/>
            <person name="Springer D."/>
            <person name="Dromer F."/>
            <person name="Young S."/>
            <person name="Zeng Q."/>
            <person name="Chapman S."/>
            <person name="Gujja S."/>
            <person name="Saif S."/>
            <person name="Birren B."/>
        </authorList>
    </citation>
    <scope>NUCLEOTIDE SEQUENCE</scope>
    <source>
        <strain evidence="3">CBS 7841</strain>
    </source>
</reference>
<feature type="region of interest" description="Disordered" evidence="1">
    <location>
        <begin position="1"/>
        <end position="75"/>
    </location>
</feature>
<feature type="region of interest" description="Disordered" evidence="1">
    <location>
        <begin position="215"/>
        <end position="236"/>
    </location>
</feature>
<feature type="compositionally biased region" description="Acidic residues" evidence="1">
    <location>
        <begin position="437"/>
        <end position="470"/>
    </location>
</feature>
<dbReference type="AlphaFoldDB" id="A0AAJ8JN27"/>
<sequence length="1238" mass="135592">MPASQSRRVSEVTDTQRLSFKHLAEDEPSIENQREQPSTSLSLKSLFRGRKASIDGDKGENSKKKAARASMLSKRDLGFQANTQFRASKPVTTQQTNADRDIILAKYQEPKLWTSEHAKQIASSALFSGKSSPAATISLEAHQDSVQQSVKKGKKQSQSQSWQPTYPIVIAERDNSVVGMDVIEPPITSGAIAGVAGNENMKRRSTIISSCEGEKGNMTQPSSEHNAHGGVSNLPDKERMDHLNWKEKTMKVEQAELAPTVPTFVFSQSSNRPNTGDHAPPDNIRHAPMPSSGPVYTAVSFPMLTPSSSSSRIQPSTHLRKATVIHSPPMPQPIKNLPTLTNLAGLADSHCGESVSTPGWGDLAREGGPKTPGGSVGSPFWNGPRSPSCNGPRTPGISNFTLHLPSPKAKKIPMTEKEARKARKAMPVMLRQPTNTDEQERDGEVGEAGDDENVDSDDGEASEGNSDDETETKRINPSAENSSAGFMTRLLGQAKPKETEMPSITSNIGNSTMKENDIVTSCEEDTLVSRRQITSPPLPNFQTVPSPIVLPKANGKSLWSLETPSERTQNAPWAHFTCETPKATSRYDIQSEAKPTKNKAIDVAITTIVSTERLPYCSEVTTPQSVSGYFDSQPTSSTTSISTSPRPTDTLRDQASEALSVGNYNARTEITKNEQANQENITEEPARSISGESGDEDDRMDEYGGNSNTNEFSALAENSSIGANKQVPLALRPVASPSTVTQCSTLLGRPSLYSQTSISMINLPSTASTSSTQSNLSNRAPVEPIFETVKSGQRIPFRINLPPKQPLTAHGLVSPTEWAKPPPTPAAGLNNFNLLSSCKQKGIELKRRRSADDLVVLPPKYESLDHPFSTAFAPKPREEEGREDLPRYWCAVHIEGMLQRKMEFMAERKLGVDPTNGKQRIEKIQARDRSWKRLYFILHGTTLLVYKFDPHRFPLKPTAPVPTIEEEDPEEFLHVHPPPDRKSRGSLSGTIGAGSRRSSIIEERRASATCLDNRLGSEEGLSLGITNRRLSEERPSTLSIPASSGQISESSHTSIEAGYRRSSLSTVHNSGGESNVKDPALFGLSRQKRNSNAGSNNQPLSTIHGSITTPLSSHFQHNVLVKQYSLNKTESGLAADYHKRNNVVRIRADGEQFLLQTESARDTIDWVEAFQAATNVAKDLDERLMPKIITLPRRRRRRNPNNNENSATTNNTESARDATAAERDRERMLREDQEAVAT</sequence>
<feature type="compositionally biased region" description="Basic and acidic residues" evidence="1">
    <location>
        <begin position="972"/>
        <end position="983"/>
    </location>
</feature>
<dbReference type="SUPFAM" id="SSF50729">
    <property type="entry name" value="PH domain-like"/>
    <property type="match status" value="1"/>
</dbReference>
<feature type="compositionally biased region" description="Basic and acidic residues" evidence="1">
    <location>
        <begin position="52"/>
        <end position="63"/>
    </location>
</feature>
<dbReference type="PANTHER" id="PTHR37283">
    <property type="entry name" value="PH DOMAIN-CONTAINING PROTEIN YHR131C"/>
    <property type="match status" value="1"/>
</dbReference>
<dbReference type="InterPro" id="IPR001849">
    <property type="entry name" value="PH_domain"/>
</dbReference>
<feature type="region of interest" description="Disordered" evidence="1">
    <location>
        <begin position="265"/>
        <end position="291"/>
    </location>
</feature>
<feature type="compositionally biased region" description="Polar residues" evidence="1">
    <location>
        <begin position="385"/>
        <end position="401"/>
    </location>
</feature>
<dbReference type="PROSITE" id="PS50003">
    <property type="entry name" value="PH_DOMAIN"/>
    <property type="match status" value="1"/>
</dbReference>
<keyword evidence="4" id="KW-1185">Reference proteome</keyword>
<evidence type="ECO:0000259" key="2">
    <source>
        <dbReference type="PROSITE" id="PS50003"/>
    </source>
</evidence>
<feature type="compositionally biased region" description="Low complexity" evidence="1">
    <location>
        <begin position="632"/>
        <end position="648"/>
    </location>
</feature>
<feature type="compositionally biased region" description="Basic and acidic residues" evidence="1">
    <location>
        <begin position="1214"/>
        <end position="1238"/>
    </location>
</feature>